<dbReference type="Proteomes" id="UP001176941">
    <property type="component" value="Chromosome 9"/>
</dbReference>
<organism evidence="2 3">
    <name type="scientific">Rangifer tarandus platyrhynchus</name>
    <name type="common">Svalbard reindeer</name>
    <dbReference type="NCBI Taxonomy" id="3082113"/>
    <lineage>
        <taxon>Eukaryota</taxon>
        <taxon>Metazoa</taxon>
        <taxon>Chordata</taxon>
        <taxon>Craniata</taxon>
        <taxon>Vertebrata</taxon>
        <taxon>Euteleostomi</taxon>
        <taxon>Mammalia</taxon>
        <taxon>Eutheria</taxon>
        <taxon>Laurasiatheria</taxon>
        <taxon>Artiodactyla</taxon>
        <taxon>Ruminantia</taxon>
        <taxon>Pecora</taxon>
        <taxon>Cervidae</taxon>
        <taxon>Odocoileinae</taxon>
        <taxon>Rangifer</taxon>
    </lineage>
</organism>
<sequence>MEPLRQAPLILLLQPACTCRSQGNGGGPAGFRLATPLVPTPGPAFPLGHAPGPRRRPCPVPADLAPRLRDPHGGNAQFPCSGVHSAQSGKLPAVSQVRPRVSQPVGGGPAARPSRLTAAVTHRPSRGPKAAVSRCLGALPAHHQRSGNEMERLPDLRDGQARTSWGGGGRFPCHQPKAGRKGPARAAQTELREAGGASEPRVTGRHPGGSSSGESRR</sequence>
<keyword evidence="3" id="KW-1185">Reference proteome</keyword>
<proteinExistence type="predicted"/>
<protein>
    <submittedName>
        <fullName evidence="2">Uncharacterized protein</fullName>
    </submittedName>
</protein>
<feature type="compositionally biased region" description="Basic and acidic residues" evidence="1">
    <location>
        <begin position="146"/>
        <end position="160"/>
    </location>
</feature>
<evidence type="ECO:0000313" key="2">
    <source>
        <dbReference type="EMBL" id="CAI9179937.1"/>
    </source>
</evidence>
<feature type="region of interest" description="Disordered" evidence="1">
    <location>
        <begin position="100"/>
        <end position="217"/>
    </location>
</feature>
<feature type="region of interest" description="Disordered" evidence="1">
    <location>
        <begin position="42"/>
        <end position="74"/>
    </location>
</feature>
<name>A0ABN9A4T1_RANTA</name>
<reference evidence="2" key="1">
    <citation type="submission" date="2023-04" db="EMBL/GenBank/DDBJ databases">
        <authorList>
            <consortium name="ELIXIR-Norway"/>
        </authorList>
    </citation>
    <scope>NUCLEOTIDE SEQUENCE [LARGE SCALE GENOMIC DNA]</scope>
</reference>
<gene>
    <name evidence="2" type="ORF">MRATA1EN1_LOCUS28899</name>
</gene>
<dbReference type="EMBL" id="OX459945">
    <property type="protein sequence ID" value="CAI9179937.1"/>
    <property type="molecule type" value="Genomic_DNA"/>
</dbReference>
<evidence type="ECO:0000256" key="1">
    <source>
        <dbReference type="SAM" id="MobiDB-lite"/>
    </source>
</evidence>
<accession>A0ABN9A4T1</accession>
<evidence type="ECO:0000313" key="3">
    <source>
        <dbReference type="Proteomes" id="UP001176941"/>
    </source>
</evidence>